<reference evidence="1 2" key="1">
    <citation type="submission" date="2016-01" db="EMBL/GenBank/DDBJ databases">
        <title>Draft Genome Sequences of Seven Thermophilic Sporeformers Isolated from Foods.</title>
        <authorList>
            <person name="Berendsen E.M."/>
            <person name="Wells-Bennik M.H."/>
            <person name="Krawcyk A.O."/>
            <person name="De Jong A."/>
            <person name="Holsappel S."/>
            <person name="Eijlander R.T."/>
            <person name="Kuipers O.P."/>
        </authorList>
    </citation>
    <scope>NUCLEOTIDE SEQUENCE [LARGE SCALE GENOMIC DNA]</scope>
    <source>
        <strain evidence="1 2">B4135</strain>
    </source>
</reference>
<evidence type="ECO:0000313" key="1">
    <source>
        <dbReference type="EMBL" id="KYD21003.1"/>
    </source>
</evidence>
<name>A0A150M8V8_9BACI</name>
<dbReference type="Proteomes" id="UP000075683">
    <property type="component" value="Unassembled WGS sequence"/>
</dbReference>
<comment type="caution">
    <text evidence="1">The sequence shown here is derived from an EMBL/GenBank/DDBJ whole genome shotgun (WGS) entry which is preliminary data.</text>
</comment>
<proteinExistence type="predicted"/>
<protein>
    <submittedName>
        <fullName evidence="1">Uncharacterized protein</fullName>
    </submittedName>
</protein>
<evidence type="ECO:0000313" key="2">
    <source>
        <dbReference type="Proteomes" id="UP000075683"/>
    </source>
</evidence>
<dbReference type="AlphaFoldDB" id="A0A150M8V8"/>
<organism evidence="1 2">
    <name type="scientific">Caldibacillus debilis</name>
    <dbReference type="NCBI Taxonomy" id="301148"/>
    <lineage>
        <taxon>Bacteria</taxon>
        <taxon>Bacillati</taxon>
        <taxon>Bacillota</taxon>
        <taxon>Bacilli</taxon>
        <taxon>Bacillales</taxon>
        <taxon>Bacillaceae</taxon>
        <taxon>Caldibacillus</taxon>
    </lineage>
</organism>
<dbReference type="EMBL" id="LQYT01000024">
    <property type="protein sequence ID" value="KYD21003.1"/>
    <property type="molecule type" value="Genomic_DNA"/>
</dbReference>
<gene>
    <name evidence="1" type="ORF">B4135_1727</name>
</gene>
<dbReference type="STRING" id="301148.B4135_1727"/>
<accession>A0A150M8V8</accession>
<sequence length="39" mass="4772">MCKKKQARNGPYCRDLNPANGTRKFYNDLDFTRRWVFFL</sequence>